<dbReference type="GeneTree" id="ENSGT00960000186612"/>
<keyword evidence="4 13" id="KW-1003">Cell membrane</keyword>
<evidence type="ECO:0000256" key="3">
    <source>
        <dbReference type="ARBA" id="ARBA00010663"/>
    </source>
</evidence>
<keyword evidence="16" id="KW-1185">Reference proteome</keyword>
<reference evidence="15" key="3">
    <citation type="submission" date="2025-09" db="UniProtKB">
        <authorList>
            <consortium name="Ensembl"/>
        </authorList>
    </citation>
    <scope>IDENTIFICATION</scope>
    <source>
        <strain evidence="15">Thorbecke</strain>
    </source>
</reference>
<proteinExistence type="inferred from homology"/>
<dbReference type="KEGG" id="ocu:100311105"/>
<keyword evidence="9 13" id="KW-0472">Membrane</keyword>
<gene>
    <name evidence="15" type="primary">ORYCUNV1R1641</name>
</gene>
<comment type="function">
    <text evidence="1">Putative pheromone receptor.</text>
</comment>
<evidence type="ECO:0000256" key="5">
    <source>
        <dbReference type="ARBA" id="ARBA00022507"/>
    </source>
</evidence>
<keyword evidence="12 13" id="KW-0807">Transducer</keyword>
<dbReference type="OrthoDB" id="9606139at2759"/>
<organism evidence="15 16">
    <name type="scientific">Oryctolagus cuniculus</name>
    <name type="common">Rabbit</name>
    <dbReference type="NCBI Taxonomy" id="9986"/>
    <lineage>
        <taxon>Eukaryota</taxon>
        <taxon>Metazoa</taxon>
        <taxon>Chordata</taxon>
        <taxon>Craniata</taxon>
        <taxon>Vertebrata</taxon>
        <taxon>Euteleostomi</taxon>
        <taxon>Mammalia</taxon>
        <taxon>Eutheria</taxon>
        <taxon>Euarchontoglires</taxon>
        <taxon>Glires</taxon>
        <taxon>Lagomorpha</taxon>
        <taxon>Leporidae</taxon>
        <taxon>Oryctolagus</taxon>
    </lineage>
</organism>
<accession>G1TT74</accession>
<sequence length="342" mass="38810">MATGDLIMGMIYLSQTITGILGNFSLLSHYLYLYFTGCKFRSNDLIIKHLTVANYLFILVRGVPQTMTALGMKDFLSDAGCKLVFYVQRVRRDMSTCSTCLLSISQAITISPEKPRWAEFKAESPKYSGPFIILFWILNMILNIQVRLYIRERITDKNITEEVDHVYCVSVNSGKYVESLCAAVLFFQNVLLVGFMLWSSSSMVFTLYRHKQQVQYIHGTNASSRSSPVSRATQSILILVCTIVPLCTLSSIFHTCLTVLKNPSLWLVNTSVLIPVGFPAVSPYILMSHDSRVPRLCCTPRRDMKSPAYHECVNCICIHNGYIINGYKIYSFTYILKGQRQN</sequence>
<reference evidence="15" key="2">
    <citation type="submission" date="2025-08" db="UniProtKB">
        <authorList>
            <consortium name="Ensembl"/>
        </authorList>
    </citation>
    <scope>IDENTIFICATION</scope>
    <source>
        <strain evidence="15">Thorbecke</strain>
    </source>
</reference>
<dbReference type="CTD" id="100311105"/>
<keyword evidence="10 13" id="KW-0675">Receptor</keyword>
<evidence type="ECO:0000313" key="15">
    <source>
        <dbReference type="Ensembl" id="ENSOCUP00000020244.2"/>
    </source>
</evidence>
<comment type="similarity">
    <text evidence="3 13">Belongs to the G-protein coupled receptor 1 family.</text>
</comment>
<comment type="subcellular location">
    <subcellularLocation>
        <location evidence="2 13">Cell membrane</location>
        <topology evidence="2 13">Multi-pass membrane protein</topology>
    </subcellularLocation>
</comment>
<dbReference type="PRINTS" id="PR01534">
    <property type="entry name" value="VOMERONASL1R"/>
</dbReference>
<dbReference type="RefSeq" id="NP_001160797.1">
    <property type="nucleotide sequence ID" value="NM_001167325.1"/>
</dbReference>
<evidence type="ECO:0000256" key="9">
    <source>
        <dbReference type="ARBA" id="ARBA00023136"/>
    </source>
</evidence>
<feature type="transmembrane region" description="Helical" evidence="13">
    <location>
        <begin position="12"/>
        <end position="33"/>
    </location>
</feature>
<evidence type="ECO:0000256" key="7">
    <source>
        <dbReference type="ARBA" id="ARBA00022989"/>
    </source>
</evidence>
<dbReference type="GO" id="GO:0019236">
    <property type="term" value="P:response to pheromone"/>
    <property type="evidence" value="ECO:0007669"/>
    <property type="project" value="UniProtKB-KW"/>
</dbReference>
<dbReference type="FunFam" id="1.20.1070.10:FF:000033">
    <property type="entry name" value="Vomeronasal type-1 receptor"/>
    <property type="match status" value="1"/>
</dbReference>
<evidence type="ECO:0000256" key="1">
    <source>
        <dbReference type="ARBA" id="ARBA00003878"/>
    </source>
</evidence>
<evidence type="ECO:0000259" key="14">
    <source>
        <dbReference type="PROSITE" id="PS50262"/>
    </source>
</evidence>
<keyword evidence="6 13" id="KW-0812">Transmembrane</keyword>
<evidence type="ECO:0000313" key="16">
    <source>
        <dbReference type="Proteomes" id="UP000001811"/>
    </source>
</evidence>
<feature type="transmembrane region" description="Helical" evidence="13">
    <location>
        <begin position="266"/>
        <end position="286"/>
    </location>
</feature>
<feature type="transmembrane region" description="Helical" evidence="13">
    <location>
        <begin position="236"/>
        <end position="260"/>
    </location>
</feature>
<dbReference type="HOGENOM" id="CLU_058641_1_0_1"/>
<dbReference type="AlphaFoldDB" id="G1TT74"/>
<evidence type="ECO:0000256" key="10">
    <source>
        <dbReference type="ARBA" id="ARBA00023170"/>
    </source>
</evidence>
<protein>
    <recommendedName>
        <fullName evidence="13">Vomeronasal type-1 receptor</fullName>
    </recommendedName>
</protein>
<dbReference type="PROSITE" id="PS50262">
    <property type="entry name" value="G_PROTEIN_RECEP_F1_2"/>
    <property type="match status" value="1"/>
</dbReference>
<name>G1TT74_RABIT</name>
<dbReference type="GeneID" id="100311105"/>
<dbReference type="eggNOG" id="ENOG502RD1P">
    <property type="taxonomic scope" value="Eukaryota"/>
</dbReference>
<dbReference type="InterPro" id="IPR004072">
    <property type="entry name" value="Vmron_rcpt_1"/>
</dbReference>
<keyword evidence="8 13" id="KW-0297">G-protein coupled receptor</keyword>
<evidence type="ECO:0000256" key="4">
    <source>
        <dbReference type="ARBA" id="ARBA00022475"/>
    </source>
</evidence>
<keyword evidence="7 13" id="KW-1133">Transmembrane helix</keyword>
<dbReference type="InParanoid" id="G1TT74"/>
<evidence type="ECO:0000256" key="11">
    <source>
        <dbReference type="ARBA" id="ARBA00023180"/>
    </source>
</evidence>
<dbReference type="GO" id="GO:0007606">
    <property type="term" value="P:sensory perception of chemical stimulus"/>
    <property type="evidence" value="ECO:0007669"/>
    <property type="project" value="UniProtKB-ARBA"/>
</dbReference>
<evidence type="ECO:0000256" key="6">
    <source>
        <dbReference type="ARBA" id="ARBA00022692"/>
    </source>
</evidence>
<evidence type="ECO:0000256" key="8">
    <source>
        <dbReference type="ARBA" id="ARBA00023040"/>
    </source>
</evidence>
<feature type="transmembrane region" description="Helical" evidence="13">
    <location>
        <begin position="131"/>
        <end position="150"/>
    </location>
</feature>
<feature type="transmembrane region" description="Helical" evidence="13">
    <location>
        <begin position="185"/>
        <end position="208"/>
    </location>
</feature>
<dbReference type="PANTHER" id="PTHR24062">
    <property type="entry name" value="VOMERONASAL TYPE-1 RECEPTOR"/>
    <property type="match status" value="1"/>
</dbReference>
<evidence type="ECO:0000256" key="2">
    <source>
        <dbReference type="ARBA" id="ARBA00004651"/>
    </source>
</evidence>
<dbReference type="GO" id="GO:0016503">
    <property type="term" value="F:pheromone receptor activity"/>
    <property type="evidence" value="ECO:0007669"/>
    <property type="project" value="InterPro"/>
</dbReference>
<keyword evidence="11" id="KW-0325">Glycoprotein</keyword>
<dbReference type="SUPFAM" id="SSF81321">
    <property type="entry name" value="Family A G protein-coupled receptor-like"/>
    <property type="match status" value="1"/>
</dbReference>
<dbReference type="InterPro" id="IPR017452">
    <property type="entry name" value="GPCR_Rhodpsn_7TM"/>
</dbReference>
<evidence type="ECO:0000256" key="12">
    <source>
        <dbReference type="ARBA" id="ARBA00023224"/>
    </source>
</evidence>
<feature type="transmembrane region" description="Helical" evidence="13">
    <location>
        <begin position="45"/>
        <end position="63"/>
    </location>
</feature>
<dbReference type="Proteomes" id="UP000001811">
    <property type="component" value="Unplaced"/>
</dbReference>
<dbReference type="Ensembl" id="ENSOCUT00000012916.3">
    <property type="protein sequence ID" value="ENSOCUP00000020244.2"/>
    <property type="gene ID" value="ENSOCUG00000036663.1"/>
</dbReference>
<keyword evidence="5 13" id="KW-0589">Pheromone response</keyword>
<evidence type="ECO:0000256" key="13">
    <source>
        <dbReference type="RuleBase" id="RU364061"/>
    </source>
</evidence>
<dbReference type="Gene3D" id="1.20.1070.10">
    <property type="entry name" value="Rhodopsin 7-helix transmembrane proteins"/>
    <property type="match status" value="1"/>
</dbReference>
<reference evidence="15 16" key="1">
    <citation type="journal article" date="2011" name="Nature">
        <title>A high-resolution map of human evolutionary constraint using 29 mammals.</title>
        <authorList>
            <person name="Lindblad-Toh K."/>
            <person name="Garber M."/>
            <person name="Zuk O."/>
            <person name="Lin M.F."/>
            <person name="Parker B.J."/>
            <person name="Washietl S."/>
            <person name="Kheradpour P."/>
            <person name="Ernst J."/>
            <person name="Jordan G."/>
            <person name="Mauceli E."/>
            <person name="Ward L.D."/>
            <person name="Lowe C.B."/>
            <person name="Holloway A.K."/>
            <person name="Clamp M."/>
            <person name="Gnerre S."/>
            <person name="Alfoldi J."/>
            <person name="Beal K."/>
            <person name="Chang J."/>
            <person name="Clawson H."/>
            <person name="Cuff J."/>
            <person name="Di Palma F."/>
            <person name="Fitzgerald S."/>
            <person name="Flicek P."/>
            <person name="Guttman M."/>
            <person name="Hubisz M.J."/>
            <person name="Jaffe D.B."/>
            <person name="Jungreis I."/>
            <person name="Kent W.J."/>
            <person name="Kostka D."/>
            <person name="Lara M."/>
            <person name="Martins A.L."/>
            <person name="Massingham T."/>
            <person name="Moltke I."/>
            <person name="Raney B.J."/>
            <person name="Rasmussen M.D."/>
            <person name="Robinson J."/>
            <person name="Stark A."/>
            <person name="Vilella A.J."/>
            <person name="Wen J."/>
            <person name="Xie X."/>
            <person name="Zody M.C."/>
            <person name="Baldwin J."/>
            <person name="Bloom T."/>
            <person name="Chin C.W."/>
            <person name="Heiman D."/>
            <person name="Nicol R."/>
            <person name="Nusbaum C."/>
            <person name="Young S."/>
            <person name="Wilkinson J."/>
            <person name="Worley K.C."/>
            <person name="Kovar C.L."/>
            <person name="Muzny D.M."/>
            <person name="Gibbs R.A."/>
            <person name="Cree A."/>
            <person name="Dihn H.H."/>
            <person name="Fowler G."/>
            <person name="Jhangiani S."/>
            <person name="Joshi V."/>
            <person name="Lee S."/>
            <person name="Lewis L.R."/>
            <person name="Nazareth L.V."/>
            <person name="Okwuonu G."/>
            <person name="Santibanez J."/>
            <person name="Warren W.C."/>
            <person name="Mardis E.R."/>
            <person name="Weinstock G.M."/>
            <person name="Wilson R.K."/>
            <person name="Delehaunty K."/>
            <person name="Dooling D."/>
            <person name="Fronik C."/>
            <person name="Fulton L."/>
            <person name="Fulton B."/>
            <person name="Graves T."/>
            <person name="Minx P."/>
            <person name="Sodergren E."/>
            <person name="Birney E."/>
            <person name="Margulies E.H."/>
            <person name="Herrero J."/>
            <person name="Green E.D."/>
            <person name="Haussler D."/>
            <person name="Siepel A."/>
            <person name="Goldman N."/>
            <person name="Pollard K.S."/>
            <person name="Pedersen J.S."/>
            <person name="Lander E.S."/>
            <person name="Kellis M."/>
        </authorList>
    </citation>
    <scope>NUCLEOTIDE SEQUENCE [LARGE SCALE GENOMIC DNA]</scope>
    <source>
        <strain evidence="16">Thorbecke</strain>
    </source>
</reference>
<dbReference type="Pfam" id="PF03402">
    <property type="entry name" value="V1R"/>
    <property type="match status" value="1"/>
</dbReference>
<dbReference type="GO" id="GO:0005886">
    <property type="term" value="C:plasma membrane"/>
    <property type="evidence" value="ECO:0007669"/>
    <property type="project" value="UniProtKB-SubCell"/>
</dbReference>
<feature type="domain" description="G-protein coupled receptors family 1 profile" evidence="14">
    <location>
        <begin position="22"/>
        <end position="286"/>
    </location>
</feature>